<name>A0AAV9F1S1_ACOCL</name>
<organism evidence="1 2">
    <name type="scientific">Acorus calamus</name>
    <name type="common">Sweet flag</name>
    <dbReference type="NCBI Taxonomy" id="4465"/>
    <lineage>
        <taxon>Eukaryota</taxon>
        <taxon>Viridiplantae</taxon>
        <taxon>Streptophyta</taxon>
        <taxon>Embryophyta</taxon>
        <taxon>Tracheophyta</taxon>
        <taxon>Spermatophyta</taxon>
        <taxon>Magnoliopsida</taxon>
        <taxon>Liliopsida</taxon>
        <taxon>Acoraceae</taxon>
        <taxon>Acorus</taxon>
    </lineage>
</organism>
<reference evidence="1" key="1">
    <citation type="journal article" date="2023" name="Nat. Commun.">
        <title>Diploid and tetraploid genomes of Acorus and the evolution of monocots.</title>
        <authorList>
            <person name="Ma L."/>
            <person name="Liu K.W."/>
            <person name="Li Z."/>
            <person name="Hsiao Y.Y."/>
            <person name="Qi Y."/>
            <person name="Fu T."/>
            <person name="Tang G.D."/>
            <person name="Zhang D."/>
            <person name="Sun W.H."/>
            <person name="Liu D.K."/>
            <person name="Li Y."/>
            <person name="Chen G.Z."/>
            <person name="Liu X.D."/>
            <person name="Liao X.Y."/>
            <person name="Jiang Y.T."/>
            <person name="Yu X."/>
            <person name="Hao Y."/>
            <person name="Huang J."/>
            <person name="Zhao X.W."/>
            <person name="Ke S."/>
            <person name="Chen Y.Y."/>
            <person name="Wu W.L."/>
            <person name="Hsu J.L."/>
            <person name="Lin Y.F."/>
            <person name="Huang M.D."/>
            <person name="Li C.Y."/>
            <person name="Huang L."/>
            <person name="Wang Z.W."/>
            <person name="Zhao X."/>
            <person name="Zhong W.Y."/>
            <person name="Peng D.H."/>
            <person name="Ahmad S."/>
            <person name="Lan S."/>
            <person name="Zhang J.S."/>
            <person name="Tsai W.C."/>
            <person name="Van de Peer Y."/>
            <person name="Liu Z.J."/>
        </authorList>
    </citation>
    <scope>NUCLEOTIDE SEQUENCE</scope>
    <source>
        <strain evidence="1">CP</strain>
    </source>
</reference>
<dbReference type="Proteomes" id="UP001180020">
    <property type="component" value="Unassembled WGS sequence"/>
</dbReference>
<dbReference type="EMBL" id="JAUJYO010000004">
    <property type="protein sequence ID" value="KAK1319501.1"/>
    <property type="molecule type" value="Genomic_DNA"/>
</dbReference>
<protein>
    <submittedName>
        <fullName evidence="1">Uncharacterized protein</fullName>
    </submittedName>
</protein>
<accession>A0AAV9F1S1</accession>
<evidence type="ECO:0000313" key="2">
    <source>
        <dbReference type="Proteomes" id="UP001180020"/>
    </source>
</evidence>
<sequence>MLTLIRSKAASTFSSSLVFGLEYDLVLFNIVAIPDFNICGLRCNIGSELPRALNGDGLGLPESNDGDLLATIMATSFKGELPHFQAGIKIDIQIGSWYSDEGSSLESPAAYIVKGLCRICCLPEIILRWMQVNVSPSTRDDNCFEVVLRCLAVNGDRLGLHESNDGGLLATVMAAGFKESMFIPVVVGFLDSKGKDMPLTSVHHEGLLQSVCYKDMAAKSANLAVELLMYDLNWIGTGLDLD</sequence>
<gene>
    <name evidence="1" type="ORF">QJS10_CPB04g01384</name>
</gene>
<dbReference type="AlphaFoldDB" id="A0AAV9F1S1"/>
<proteinExistence type="predicted"/>
<reference evidence="1" key="2">
    <citation type="submission" date="2023-06" db="EMBL/GenBank/DDBJ databases">
        <authorList>
            <person name="Ma L."/>
            <person name="Liu K.-W."/>
            <person name="Li Z."/>
            <person name="Hsiao Y.-Y."/>
            <person name="Qi Y."/>
            <person name="Fu T."/>
            <person name="Tang G."/>
            <person name="Zhang D."/>
            <person name="Sun W.-H."/>
            <person name="Liu D.-K."/>
            <person name="Li Y."/>
            <person name="Chen G.-Z."/>
            <person name="Liu X.-D."/>
            <person name="Liao X.-Y."/>
            <person name="Jiang Y.-T."/>
            <person name="Yu X."/>
            <person name="Hao Y."/>
            <person name="Huang J."/>
            <person name="Zhao X.-W."/>
            <person name="Ke S."/>
            <person name="Chen Y.-Y."/>
            <person name="Wu W.-L."/>
            <person name="Hsu J.-L."/>
            <person name="Lin Y.-F."/>
            <person name="Huang M.-D."/>
            <person name="Li C.-Y."/>
            <person name="Huang L."/>
            <person name="Wang Z.-W."/>
            <person name="Zhao X."/>
            <person name="Zhong W.-Y."/>
            <person name="Peng D.-H."/>
            <person name="Ahmad S."/>
            <person name="Lan S."/>
            <person name="Zhang J.-S."/>
            <person name="Tsai W.-C."/>
            <person name="Van De Peer Y."/>
            <person name="Liu Z.-J."/>
        </authorList>
    </citation>
    <scope>NUCLEOTIDE SEQUENCE</scope>
    <source>
        <strain evidence="1">CP</strain>
        <tissue evidence="1">Leaves</tissue>
    </source>
</reference>
<keyword evidence="2" id="KW-1185">Reference proteome</keyword>
<evidence type="ECO:0000313" key="1">
    <source>
        <dbReference type="EMBL" id="KAK1319501.1"/>
    </source>
</evidence>
<comment type="caution">
    <text evidence="1">The sequence shown here is derived from an EMBL/GenBank/DDBJ whole genome shotgun (WGS) entry which is preliminary data.</text>
</comment>